<dbReference type="RefSeq" id="WP_379190961.1">
    <property type="nucleotide sequence ID" value="NZ_JBHSOW010000095.1"/>
</dbReference>
<evidence type="ECO:0000313" key="4">
    <source>
        <dbReference type="Proteomes" id="UP001596047"/>
    </source>
</evidence>
<evidence type="ECO:0000256" key="1">
    <source>
        <dbReference type="SAM" id="SignalP"/>
    </source>
</evidence>
<evidence type="ECO:0000259" key="2">
    <source>
        <dbReference type="Pfam" id="PF07833"/>
    </source>
</evidence>
<dbReference type="Proteomes" id="UP001596047">
    <property type="component" value="Unassembled WGS sequence"/>
</dbReference>
<evidence type="ECO:0000313" key="3">
    <source>
        <dbReference type="EMBL" id="MFC5652325.1"/>
    </source>
</evidence>
<feature type="signal peptide" evidence="1">
    <location>
        <begin position="1"/>
        <end position="23"/>
    </location>
</feature>
<keyword evidence="4" id="KW-1185">Reference proteome</keyword>
<dbReference type="EMBL" id="JBHSOW010000095">
    <property type="protein sequence ID" value="MFC5652325.1"/>
    <property type="molecule type" value="Genomic_DNA"/>
</dbReference>
<reference evidence="4" key="1">
    <citation type="journal article" date="2019" name="Int. J. Syst. Evol. Microbiol.">
        <title>The Global Catalogue of Microorganisms (GCM) 10K type strain sequencing project: providing services to taxonomists for standard genome sequencing and annotation.</title>
        <authorList>
            <consortium name="The Broad Institute Genomics Platform"/>
            <consortium name="The Broad Institute Genome Sequencing Center for Infectious Disease"/>
            <person name="Wu L."/>
            <person name="Ma J."/>
        </authorList>
    </citation>
    <scope>NUCLEOTIDE SEQUENCE [LARGE SCALE GENOMIC DNA]</scope>
    <source>
        <strain evidence="4">CGMCC 1.3240</strain>
    </source>
</reference>
<organism evidence="3 4">
    <name type="scientific">Paenibacillus solisilvae</name>
    <dbReference type="NCBI Taxonomy" id="2486751"/>
    <lineage>
        <taxon>Bacteria</taxon>
        <taxon>Bacillati</taxon>
        <taxon>Bacillota</taxon>
        <taxon>Bacilli</taxon>
        <taxon>Bacillales</taxon>
        <taxon>Paenibacillaceae</taxon>
        <taxon>Paenibacillus</taxon>
    </lineage>
</organism>
<gene>
    <name evidence="3" type="ORF">ACFPYJ_25075</name>
</gene>
<sequence length="274" mass="29508">MKMKLALLSTVVAISMMASTAYAAQGGNNNGKEKPDHAIAQSVHGNNDKVKVTDSVYKDETVTDSVYKGHNGAGGLLNAYDNVKDKPAGERIAALLKTKYNIDVNADSDLKALVDSLAKKGNIKAAADVQAEITQDDAANVEQYKKLGHLKSKLGQKGIKTYVNGKETKFDVPPVVKEGRTLVPFRGIAESLKAVVVWDAKTKTVTVKRDGLEVKFVLGSKIAYVNGKAISLDVPGQVKNNRVLVPMRFLGEGLKSKVVWESETTSIIIINVTK</sequence>
<dbReference type="Gene3D" id="3.30.457.10">
    <property type="entry name" value="Copper amine oxidase-like, N-terminal domain"/>
    <property type="match status" value="1"/>
</dbReference>
<comment type="caution">
    <text evidence="3">The sequence shown here is derived from an EMBL/GenBank/DDBJ whole genome shotgun (WGS) entry which is preliminary data.</text>
</comment>
<protein>
    <submittedName>
        <fullName evidence="3">Copper amine oxidase N-terminal domain-containing protein</fullName>
    </submittedName>
</protein>
<dbReference type="InterPro" id="IPR036582">
    <property type="entry name" value="Mao_N_sf"/>
</dbReference>
<accession>A0ABW0W372</accession>
<name>A0ABW0W372_9BACL</name>
<keyword evidence="1" id="KW-0732">Signal</keyword>
<dbReference type="SUPFAM" id="SSF55383">
    <property type="entry name" value="Copper amine oxidase, domain N"/>
    <property type="match status" value="1"/>
</dbReference>
<feature type="chain" id="PRO_5045496504" evidence="1">
    <location>
        <begin position="24"/>
        <end position="274"/>
    </location>
</feature>
<feature type="domain" description="Copper amine oxidase-like N-terminal" evidence="2">
    <location>
        <begin position="162"/>
        <end position="269"/>
    </location>
</feature>
<proteinExistence type="predicted"/>
<dbReference type="InterPro" id="IPR012854">
    <property type="entry name" value="Cu_amine_oxidase-like_N"/>
</dbReference>
<dbReference type="Pfam" id="PF07833">
    <property type="entry name" value="Cu_amine_oxidN1"/>
    <property type="match status" value="1"/>
</dbReference>